<evidence type="ECO:0000256" key="1">
    <source>
        <dbReference type="SAM" id="MobiDB-lite"/>
    </source>
</evidence>
<accession>A0A7Z0CMQ9</accession>
<dbReference type="Proteomes" id="UP000562045">
    <property type="component" value="Unassembled WGS sequence"/>
</dbReference>
<gene>
    <name evidence="2" type="ORF">BJ993_003684</name>
</gene>
<name>A0A7Z0CMQ9_9ACTN</name>
<dbReference type="RefSeq" id="WP_179650461.1">
    <property type="nucleotide sequence ID" value="NZ_JACBZM010000001.1"/>
</dbReference>
<organism evidence="2 3">
    <name type="scientific">Nocardioides aromaticivorans</name>
    <dbReference type="NCBI Taxonomy" id="200618"/>
    <lineage>
        <taxon>Bacteria</taxon>
        <taxon>Bacillati</taxon>
        <taxon>Actinomycetota</taxon>
        <taxon>Actinomycetes</taxon>
        <taxon>Propionibacteriales</taxon>
        <taxon>Nocardioidaceae</taxon>
        <taxon>Nocardioides</taxon>
    </lineage>
</organism>
<feature type="region of interest" description="Disordered" evidence="1">
    <location>
        <begin position="173"/>
        <end position="198"/>
    </location>
</feature>
<protein>
    <recommendedName>
        <fullName evidence="4">DUF4352 domain-containing protein</fullName>
    </recommendedName>
</protein>
<proteinExistence type="predicted"/>
<dbReference type="EMBL" id="JACBZM010000001">
    <property type="protein sequence ID" value="NYI46604.1"/>
    <property type="molecule type" value="Genomic_DNA"/>
</dbReference>
<evidence type="ECO:0000313" key="2">
    <source>
        <dbReference type="EMBL" id="NYI46604.1"/>
    </source>
</evidence>
<comment type="caution">
    <text evidence="2">The sequence shown here is derived from an EMBL/GenBank/DDBJ whole genome shotgun (WGS) entry which is preliminary data.</text>
</comment>
<dbReference type="AlphaFoldDB" id="A0A7Z0CMQ9"/>
<evidence type="ECO:0008006" key="4">
    <source>
        <dbReference type="Google" id="ProtNLM"/>
    </source>
</evidence>
<reference evidence="2 3" key="1">
    <citation type="submission" date="2020-07" db="EMBL/GenBank/DDBJ databases">
        <title>Sequencing the genomes of 1000 actinobacteria strains.</title>
        <authorList>
            <person name="Klenk H.-P."/>
        </authorList>
    </citation>
    <scope>NUCLEOTIDE SEQUENCE [LARGE SCALE GENOMIC DNA]</scope>
    <source>
        <strain evidence="2 3">DSM 15131</strain>
    </source>
</reference>
<evidence type="ECO:0000313" key="3">
    <source>
        <dbReference type="Proteomes" id="UP000562045"/>
    </source>
</evidence>
<sequence length="198" mass="20397">MHTTVRRPAPVGETTRWTLLLVVLLCAATVYGGQRALSLLDPAHHAASPHGHEAPPTLKLGDARVEVVAAEEVVGVAGTDLMGGMGHDISGWVTADQMMVQVWLRVSAGDRAAAYDPSQLRAFAAGSTKPIVPASGSLGTGTLTPHAMVEGSVSFVVPRTDARLSLGTATSDHSVAIPAVPGSSGRTAPTPGDDEHHH</sequence>